<gene>
    <name evidence="24" type="ORF">EUGRSUZ_L00407</name>
</gene>
<keyword evidence="5" id="KW-0808">Transferase</keyword>
<dbReference type="EMBL" id="KK198778">
    <property type="protein sequence ID" value="KCW45768.1"/>
    <property type="molecule type" value="Genomic_DNA"/>
</dbReference>
<evidence type="ECO:0000313" key="25">
    <source>
        <dbReference type="Proteomes" id="UP000030711"/>
    </source>
</evidence>
<dbReference type="CDD" id="cd14066">
    <property type="entry name" value="STKc_IRAK"/>
    <property type="match status" value="1"/>
</dbReference>
<dbReference type="InterPro" id="IPR049883">
    <property type="entry name" value="NOTCH1_EGF-like"/>
</dbReference>
<dbReference type="KEGG" id="egr:104428449"/>
<organism evidence="24">
    <name type="scientific">Eucalyptus grandis</name>
    <name type="common">Flooded gum</name>
    <dbReference type="NCBI Taxonomy" id="71139"/>
    <lineage>
        <taxon>Eukaryota</taxon>
        <taxon>Viridiplantae</taxon>
        <taxon>Streptophyta</taxon>
        <taxon>Embryophyta</taxon>
        <taxon>Tracheophyta</taxon>
        <taxon>Spermatophyta</taxon>
        <taxon>Magnoliopsida</taxon>
        <taxon>eudicotyledons</taxon>
        <taxon>Gunneridae</taxon>
        <taxon>Pentapetalae</taxon>
        <taxon>rosids</taxon>
        <taxon>malvids</taxon>
        <taxon>Myrtales</taxon>
        <taxon>Myrtaceae</taxon>
        <taxon>Myrtoideae</taxon>
        <taxon>Eucalypteae</taxon>
        <taxon>Eucalyptus</taxon>
    </lineage>
</organism>
<dbReference type="PANTHER" id="PTHR27005:SF511">
    <property type="entry name" value="WALL-ASSOCIATED RECEPTOR KINASE 1-RELATED"/>
    <property type="match status" value="1"/>
</dbReference>
<keyword evidence="4" id="KW-0597">Phosphoprotein</keyword>
<evidence type="ECO:0000256" key="8">
    <source>
        <dbReference type="ARBA" id="ARBA00022737"/>
    </source>
</evidence>
<dbReference type="OrthoDB" id="4062651at2759"/>
<evidence type="ECO:0000256" key="11">
    <source>
        <dbReference type="ARBA" id="ARBA00022840"/>
    </source>
</evidence>
<dbReference type="PROSITE" id="PS50011">
    <property type="entry name" value="PROTEIN_KINASE_DOM"/>
    <property type="match status" value="1"/>
</dbReference>
<evidence type="ECO:0000313" key="24">
    <source>
        <dbReference type="EMBL" id="KCW45768.1"/>
    </source>
</evidence>
<dbReference type="GO" id="GO:0004674">
    <property type="term" value="F:protein serine/threonine kinase activity"/>
    <property type="evidence" value="ECO:0007669"/>
    <property type="project" value="UniProtKB-KW"/>
</dbReference>
<evidence type="ECO:0000259" key="21">
    <source>
        <dbReference type="PROSITE" id="PS50011"/>
    </source>
</evidence>
<dbReference type="InterPro" id="IPR001881">
    <property type="entry name" value="EGF-like_Ca-bd_dom"/>
</dbReference>
<keyword evidence="11" id="KW-0067">ATP-binding</keyword>
<feature type="compositionally biased region" description="Polar residues" evidence="19">
    <location>
        <begin position="684"/>
        <end position="697"/>
    </location>
</feature>
<evidence type="ECO:0000256" key="1">
    <source>
        <dbReference type="ARBA" id="ARBA00004479"/>
    </source>
</evidence>
<dbReference type="OMA" id="VYCALKK"/>
<reference evidence="23" key="2">
    <citation type="journal article" date="2014" name="Nature">
        <title>The genome of Eucalyptus grandis.</title>
        <authorList>
            <person name="Myburg A.A."/>
            <person name="Grattapaglia D."/>
            <person name="Tuskan G.A."/>
            <person name="Hellsten U."/>
            <person name="Hayes R.D."/>
            <person name="Grimwood J."/>
            <person name="Jenkins J."/>
            <person name="Lindquist E."/>
            <person name="Tice H."/>
            <person name="Bauer D."/>
            <person name="Goodstein D.M."/>
            <person name="Dubchak I."/>
            <person name="Poliakov A."/>
            <person name="Mizrachi E."/>
            <person name="Kullan A.R."/>
            <person name="Hussey S.G."/>
            <person name="Pinard D."/>
            <person name="van der Merwe K."/>
            <person name="Singh P."/>
            <person name="van Jaarsveld I."/>
            <person name="Silva-Junior O.B."/>
            <person name="Togawa R.C."/>
            <person name="Pappas M.R."/>
            <person name="Faria D.A."/>
            <person name="Sansaloni C.P."/>
            <person name="Petroli C.D."/>
            <person name="Yang X."/>
            <person name="Ranjan P."/>
            <person name="Tschaplinski T.J."/>
            <person name="Ye C.Y."/>
            <person name="Li T."/>
            <person name="Sterck L."/>
            <person name="Vanneste K."/>
            <person name="Murat F."/>
            <person name="Soler M."/>
            <person name="Clemente H.S."/>
            <person name="Saidi N."/>
            <person name="Cassan-Wang H."/>
            <person name="Dunand C."/>
            <person name="Hefer C.A."/>
            <person name="Bornberg-Bauer E."/>
            <person name="Kersting A.R."/>
            <person name="Vining K."/>
            <person name="Amarasinghe V."/>
            <person name="Ranik M."/>
            <person name="Naithani S."/>
            <person name="Elser J."/>
            <person name="Boyd A.E."/>
            <person name="Liston A."/>
            <person name="Spatafora J.W."/>
            <person name="Dharmwardhana P."/>
            <person name="Raja R."/>
            <person name="Sullivan C."/>
            <person name="Romanel E."/>
            <person name="Alves-Ferreira M."/>
            <person name="Kulheim C."/>
            <person name="Foley W."/>
            <person name="Carocha V."/>
            <person name="Paiva J."/>
            <person name="Kudrna D."/>
            <person name="Brommonschenkel S.H."/>
            <person name="Pasquali G."/>
            <person name="Byrne M."/>
            <person name="Rigault P."/>
            <person name="Tibbits J."/>
            <person name="Spokevicius A."/>
            <person name="Jones R.C."/>
            <person name="Steane D.A."/>
            <person name="Vaillancourt R.E."/>
            <person name="Potts B.M."/>
            <person name="Joubert F."/>
            <person name="Barry K."/>
            <person name="Pappas G.J."/>
            <person name="Strauss S.H."/>
            <person name="Jaiswal P."/>
            <person name="Grima-Pettenati J."/>
            <person name="Salse J."/>
            <person name="Van de Peer Y."/>
            <person name="Rokhsar D.S."/>
            <person name="Schmutz J."/>
        </authorList>
    </citation>
    <scope>NUCLEOTIDE SEQUENCE</scope>
    <source>
        <tissue evidence="23">Leaf extractions</tissue>
    </source>
</reference>
<evidence type="ECO:0000256" key="5">
    <source>
        <dbReference type="ARBA" id="ARBA00022679"/>
    </source>
</evidence>
<dbReference type="FunFam" id="2.10.25.10:FF:000628">
    <property type="entry name" value="Wall-associated receptor kinase 2"/>
    <property type="match status" value="1"/>
</dbReference>
<dbReference type="InterPro" id="IPR000152">
    <property type="entry name" value="EGF-type_Asp/Asn_hydroxyl_site"/>
</dbReference>
<dbReference type="InterPro" id="IPR011009">
    <property type="entry name" value="Kinase-like_dom_sf"/>
</dbReference>
<dbReference type="InterPro" id="IPR009030">
    <property type="entry name" value="Growth_fac_rcpt_cys_sf"/>
</dbReference>
<dbReference type="InterPro" id="IPR008271">
    <property type="entry name" value="Ser/Thr_kinase_AS"/>
</dbReference>
<dbReference type="InterPro" id="IPR000742">
    <property type="entry name" value="EGF"/>
</dbReference>
<dbReference type="GO" id="GO:0005886">
    <property type="term" value="C:plasma membrane"/>
    <property type="evidence" value="ECO:0000318"/>
    <property type="project" value="GO_Central"/>
</dbReference>
<evidence type="ECO:0000256" key="6">
    <source>
        <dbReference type="ARBA" id="ARBA00022692"/>
    </source>
</evidence>
<keyword evidence="7" id="KW-0732">Signal</keyword>
<feature type="transmembrane region" description="Helical" evidence="20">
    <location>
        <begin position="303"/>
        <end position="325"/>
    </location>
</feature>
<dbReference type="Gene3D" id="1.10.510.10">
    <property type="entry name" value="Transferase(Phosphotransferase) domain 1"/>
    <property type="match status" value="1"/>
</dbReference>
<comment type="catalytic activity">
    <reaction evidence="16">
        <text>L-threonyl-[protein] + ATP = O-phospho-L-threonyl-[protein] + ADP + H(+)</text>
        <dbReference type="Rhea" id="RHEA:46608"/>
        <dbReference type="Rhea" id="RHEA-COMP:11060"/>
        <dbReference type="Rhea" id="RHEA-COMP:11605"/>
        <dbReference type="ChEBI" id="CHEBI:15378"/>
        <dbReference type="ChEBI" id="CHEBI:30013"/>
        <dbReference type="ChEBI" id="CHEBI:30616"/>
        <dbReference type="ChEBI" id="CHEBI:61977"/>
        <dbReference type="ChEBI" id="CHEBI:456216"/>
    </reaction>
</comment>
<evidence type="ECO:0000256" key="7">
    <source>
        <dbReference type="ARBA" id="ARBA00022729"/>
    </source>
</evidence>
<dbReference type="GO" id="GO:0005509">
    <property type="term" value="F:calcium ion binding"/>
    <property type="evidence" value="ECO:0007669"/>
    <property type="project" value="InterPro"/>
</dbReference>
<reference evidence="23" key="3">
    <citation type="submission" date="2023-04" db="EMBL/GenBank/DDBJ databases">
        <title>WGS assembly of Eucalyptus grandis.</title>
        <authorList>
            <person name="Myburg A."/>
            <person name="Grattapaglia D."/>
            <person name="Tuskan G."/>
            <person name="Hellsten U."/>
            <person name="Hayes R."/>
            <person name="Grimwood J."/>
            <person name="Jenkins J."/>
            <person name="Lindquist E."/>
            <person name="Tice H."/>
            <person name="Bauer D."/>
            <person name="Goodstein D."/>
            <person name="Dubchak I."/>
            <person name="Poliakov A."/>
            <person name="Mizrachi E."/>
            <person name="Kullan A."/>
            <person name="Hussey S."/>
            <person name="Pinard D."/>
            <person name="Van D."/>
            <person name="Singh P."/>
            <person name="Van J."/>
            <person name="Silva-Junior O."/>
            <person name="Togawa R."/>
            <person name="Pappas M."/>
            <person name="Faria D."/>
            <person name="Sansaloni C."/>
            <person name="Petroli C."/>
            <person name="Yang X."/>
            <person name="Ranjan P."/>
            <person name="Tschaplinski T."/>
            <person name="Ye C."/>
            <person name="Li T."/>
            <person name="Sterck L."/>
            <person name="Vanneste K."/>
            <person name="Murat F."/>
            <person name="Soler M."/>
            <person name="Clemente H."/>
            <person name="Saidi N."/>
            <person name="Cassan-Wang H."/>
            <person name="Dunand C."/>
            <person name="Hefer C."/>
            <person name="Bornberg-Bauer E."/>
            <person name="Kersting A."/>
            <person name="Vining K."/>
            <person name="Amarasinghe V."/>
            <person name="Ranik M."/>
            <person name="Naithani S."/>
            <person name="Elser J."/>
            <person name="Boyd A."/>
            <person name="Liston A."/>
            <person name="Spatafora J."/>
            <person name="Dharmwardhana P."/>
            <person name="Raja R."/>
            <person name="Sullivan C."/>
            <person name="Romanel E."/>
            <person name="Alves-Ferreira M."/>
            <person name="Kulheim C."/>
            <person name="Foley W."/>
            <person name="Carocha V."/>
            <person name="Paiva J."/>
            <person name="Kudrna D."/>
            <person name="Brommonschenkel S."/>
            <person name="Pasquali G."/>
            <person name="Byrne M."/>
            <person name="Rigault P."/>
            <person name="Tibbits J."/>
            <person name="Spokevicius A."/>
            <person name="Jones R."/>
            <person name="Steane D."/>
            <person name="Vaillancourt R."/>
            <person name="Potts B."/>
            <person name="Joubert F."/>
            <person name="Barry K."/>
            <person name="Pappas G."/>
            <person name="Strauss S."/>
            <person name="Jaiswal P."/>
            <person name="Grima-Pettenati J."/>
            <person name="Salse J."/>
            <person name="Van D."/>
            <person name="Rokhsar D."/>
            <person name="Schmutz J."/>
        </authorList>
    </citation>
    <scope>NUCLEOTIDE SEQUENCE</scope>
    <source>
        <tissue evidence="23">Leaf extractions</tissue>
    </source>
</reference>
<dbReference type="FunFam" id="1.10.510.10:FF:000084">
    <property type="entry name" value="Wall-associated receptor kinase 2"/>
    <property type="match status" value="1"/>
</dbReference>
<evidence type="ECO:0000256" key="15">
    <source>
        <dbReference type="ARBA" id="ARBA00047558"/>
    </source>
</evidence>
<keyword evidence="12 20" id="KW-1133">Transmembrane helix</keyword>
<protein>
    <recommendedName>
        <fullName evidence="26">Protein kinase domain-containing protein</fullName>
    </recommendedName>
</protein>
<comment type="caution">
    <text evidence="18">Lacks conserved residue(s) required for the propagation of feature annotation.</text>
</comment>
<proteinExistence type="predicted"/>
<dbReference type="Pfam" id="PF00069">
    <property type="entry name" value="Pkinase"/>
    <property type="match status" value="1"/>
</dbReference>
<evidence type="ECO:0000256" key="3">
    <source>
        <dbReference type="ARBA" id="ARBA00022536"/>
    </source>
</evidence>
<dbReference type="Proteomes" id="UP000030711">
    <property type="component" value="Unassembled WGS sequence"/>
</dbReference>
<feature type="disulfide bond" evidence="18">
    <location>
        <begin position="253"/>
        <end position="263"/>
    </location>
</feature>
<dbReference type="PANTHER" id="PTHR27005">
    <property type="entry name" value="WALL-ASSOCIATED RECEPTOR KINASE-LIKE 21"/>
    <property type="match status" value="1"/>
</dbReference>
<dbReference type="PROSITE" id="PS00010">
    <property type="entry name" value="ASX_HYDROXYL"/>
    <property type="match status" value="1"/>
</dbReference>
<evidence type="ECO:0000256" key="19">
    <source>
        <dbReference type="SAM" id="MobiDB-lite"/>
    </source>
</evidence>
<comment type="catalytic activity">
    <reaction evidence="15">
        <text>L-seryl-[protein] + ATP = O-phospho-L-seryl-[protein] + ADP + H(+)</text>
        <dbReference type="Rhea" id="RHEA:17989"/>
        <dbReference type="Rhea" id="RHEA-COMP:9863"/>
        <dbReference type="Rhea" id="RHEA-COMP:11604"/>
        <dbReference type="ChEBI" id="CHEBI:15378"/>
        <dbReference type="ChEBI" id="CHEBI:29999"/>
        <dbReference type="ChEBI" id="CHEBI:30616"/>
        <dbReference type="ChEBI" id="CHEBI:83421"/>
        <dbReference type="ChEBI" id="CHEBI:456216"/>
    </reaction>
</comment>
<dbReference type="AlphaFoldDB" id="A0A058ZVC7"/>
<reference evidence="24" key="1">
    <citation type="submission" date="2013-07" db="EMBL/GenBank/DDBJ databases">
        <title>The genome of Eucalyptus grandis.</title>
        <authorList>
            <person name="Schmutz J."/>
            <person name="Hayes R."/>
            <person name="Myburg A."/>
            <person name="Tuskan G."/>
            <person name="Grattapaglia D."/>
            <person name="Rokhsar D.S."/>
        </authorList>
    </citation>
    <scope>NUCLEOTIDE SEQUENCE</scope>
    <source>
        <tissue evidence="24">Leaf extractions</tissue>
    </source>
</reference>
<reference evidence="23" key="4">
    <citation type="submission" date="2023-07" db="EMBL/GenBank/DDBJ databases">
        <authorList>
            <person name="Myburg A.A."/>
            <person name="Grattapaglia D."/>
            <person name="Tuskan G.A."/>
            <person name="Hellsten U."/>
            <person name="Hayes R.D."/>
            <person name="Grimwood J."/>
            <person name="Jenkins J."/>
            <person name="Lindquist E."/>
            <person name="Tice H."/>
            <person name="Bauer D."/>
            <person name="Goodstein D.M."/>
            <person name="Dubchak I."/>
            <person name="Poliakov A."/>
            <person name="Mizrachi E."/>
            <person name="Kullan A.R."/>
            <person name="Hussey S.G."/>
            <person name="Pinard D."/>
            <person name="Van D.M."/>
            <person name="Singh P."/>
            <person name="Van J.I."/>
            <person name="Silva-Junior O.B."/>
            <person name="Togawa R.C."/>
            <person name="Pappas M.R."/>
            <person name="Faria D.A."/>
            <person name="Sansaloni C.P."/>
            <person name="Petroli C.D."/>
            <person name="Yang X."/>
            <person name="Ranjan P."/>
            <person name="Tschaplinski T.J."/>
            <person name="Ye C.Y."/>
            <person name="Li T."/>
            <person name="Sterck L."/>
            <person name="Vanneste K."/>
            <person name="Murat F."/>
            <person name="Soler M."/>
            <person name="Clemente H.S."/>
            <person name="Saidi N."/>
            <person name="Cassan-Wang H."/>
            <person name="Dunand C."/>
            <person name="Hefer C.A."/>
            <person name="Bornberg-Bauer E."/>
            <person name="Kersting A.R."/>
            <person name="Vining K."/>
            <person name="Amarasinghe V."/>
            <person name="Ranik M."/>
            <person name="Naithani S."/>
            <person name="Elser J."/>
            <person name="Boyd A.E."/>
            <person name="Liston A."/>
            <person name="Spatafora J.W."/>
            <person name="Dharmwardhana P."/>
            <person name="Raja R."/>
            <person name="Sullivan C."/>
            <person name="Romanel E."/>
            <person name="Alves-Ferreira M."/>
            <person name="Kulheim C."/>
            <person name="Foley W."/>
            <person name="Carocha V."/>
            <person name="Paiva J."/>
            <person name="Kudrna D."/>
            <person name="Brommonschenkel S.H."/>
            <person name="Pasquali G."/>
            <person name="Byrne M."/>
            <person name="Rigault P."/>
            <person name="Tibbits J."/>
            <person name="Spokevicius A."/>
            <person name="Jones R.C."/>
            <person name="Steane D.A."/>
            <person name="Vaillancourt R.E."/>
            <person name="Potts B.M."/>
            <person name="Joubert F."/>
            <person name="Barry K."/>
            <person name="Pappas G.J."/>
            <person name="Strauss S.H."/>
            <person name="Jaiswal P."/>
            <person name="Grima-Pettenati J."/>
            <person name="Salse J."/>
            <person name="Van D.P."/>
            <person name="Rokhsar D.S."/>
            <person name="Schmutz J."/>
        </authorList>
    </citation>
    <scope>NUCLEOTIDE SEQUENCE</scope>
    <source>
        <tissue evidence="23">Leaf extractions</tissue>
    </source>
</reference>
<dbReference type="InterPro" id="IPR000719">
    <property type="entry name" value="Prot_kinase_dom"/>
</dbReference>
<dbReference type="Gramene" id="KCW45768">
    <property type="protein sequence ID" value="KCW45768"/>
    <property type="gene ID" value="EUGRSUZ_L00407"/>
</dbReference>
<evidence type="ECO:0000256" key="12">
    <source>
        <dbReference type="ARBA" id="ARBA00022989"/>
    </source>
</evidence>
<feature type="domain" description="Protein kinase" evidence="21">
    <location>
        <begin position="376"/>
        <end position="648"/>
    </location>
</feature>
<evidence type="ECO:0000256" key="10">
    <source>
        <dbReference type="ARBA" id="ARBA00022777"/>
    </source>
</evidence>
<sequence>MNNAGNDCYFKESDSFLIFCDNSTDTPTPYMYSKDSNLQILNISFENHEISITMFVATVCYNSSGGILYKNKTSLILPDFPISFAKNKFIAVGCDTYATFSGREGSTYVTGCLSSCGNISDVINGSCSGIGCCETSIPRDAYRYNISVTSYNNHVGIWEFNPCGYAFVAEDGFFSFSKDNLHEPPFDMVPIVVDWLIPDQTCDDAKKNTTTYMCQENSNCTDAENGKGYQCHCFEGFQGNPYLQNGCQDINECVISQPCIGKCTNLPGTYNCSCPEGFQGDGRKDGKGCTPIIHEKRFHSNDIVLGVSISFLLVLLGVSWLYWGLRERKISRRREKFFLENGGRLMLQRLLSEHEGSVEAARIFTDEELKKATDHYHESRILGQGGQGTVYRGILPDNTVVAIKKAKNLDRSQVEEFINELIILSQIIHRNVVKLIGCCFETEVPLLVYEFVNNSTLADHIHKCAHESTLSWRARLRIAGETAGALSYLHSDASARILHRDIKSTNILLDENYTAKVADFGASRLVPLDRTQLTTLVQGTLGYLDPEYFYSSQLTEKSDVYSFGVVLAELLTGLRALSFERAENERNLSLYFASAIKGERLFAIIDPKVLNEGNPEEIMEVAMLANRCLRVKGEDRPTMKEVQWIEVLMKGDGQASMGDQSCDLEEAEHLLGERSSKCDGILKSNASGNDDSISNQVPFEIESGR</sequence>
<keyword evidence="10" id="KW-0418">Kinase</keyword>
<keyword evidence="6 20" id="KW-0812">Transmembrane</keyword>
<comment type="function">
    <text evidence="17">Serine/threonine-protein kinase that may function as a signaling receptor of extracellular matrix component. Binding to pectin may have significance in the control of cell expansion, morphogenesis and development.</text>
</comment>
<dbReference type="SMART" id="SM00220">
    <property type="entry name" value="S_TKc"/>
    <property type="match status" value="1"/>
</dbReference>
<evidence type="ECO:0000256" key="13">
    <source>
        <dbReference type="ARBA" id="ARBA00023136"/>
    </source>
</evidence>
<dbReference type="PROSITE" id="PS00108">
    <property type="entry name" value="PROTEIN_KINASE_ST"/>
    <property type="match status" value="1"/>
</dbReference>
<dbReference type="InParanoid" id="A0A058ZVC7"/>
<dbReference type="Pfam" id="PF07645">
    <property type="entry name" value="EGF_CA"/>
    <property type="match status" value="1"/>
</dbReference>
<dbReference type="FunFam" id="2.10.25.10:FF:000038">
    <property type="entry name" value="Fibrillin 2"/>
    <property type="match status" value="1"/>
</dbReference>
<dbReference type="SUPFAM" id="SSF56112">
    <property type="entry name" value="Protein kinase-like (PK-like)"/>
    <property type="match status" value="1"/>
</dbReference>
<evidence type="ECO:0008006" key="26">
    <source>
        <dbReference type="Google" id="ProtNLM"/>
    </source>
</evidence>
<keyword evidence="14 18" id="KW-1015">Disulfide bond</keyword>
<dbReference type="Gene3D" id="3.30.200.20">
    <property type="entry name" value="Phosphorylase Kinase, domain 1"/>
    <property type="match status" value="1"/>
</dbReference>
<keyword evidence="13 20" id="KW-0472">Membrane</keyword>
<dbReference type="InterPro" id="IPR018097">
    <property type="entry name" value="EGF_Ca-bd_CS"/>
</dbReference>
<keyword evidence="8" id="KW-0677">Repeat</keyword>
<dbReference type="SMART" id="SM00179">
    <property type="entry name" value="EGF_CA"/>
    <property type="match status" value="1"/>
</dbReference>
<comment type="subcellular location">
    <subcellularLocation>
        <location evidence="1">Membrane</location>
        <topology evidence="1">Single-pass type I membrane protein</topology>
    </subcellularLocation>
</comment>
<accession>A0A058ZVC7</accession>
<dbReference type="Gene3D" id="2.10.25.10">
    <property type="entry name" value="Laminin"/>
    <property type="match status" value="2"/>
</dbReference>
<evidence type="ECO:0000256" key="17">
    <source>
        <dbReference type="ARBA" id="ARBA00058961"/>
    </source>
</evidence>
<keyword evidence="3 18" id="KW-0245">EGF-like domain</keyword>
<evidence type="ECO:0000256" key="4">
    <source>
        <dbReference type="ARBA" id="ARBA00022553"/>
    </source>
</evidence>
<feature type="domain" description="EGF-like" evidence="22">
    <location>
        <begin position="249"/>
        <end position="281"/>
    </location>
</feature>
<dbReference type="PROSITE" id="PS01187">
    <property type="entry name" value="EGF_CA"/>
    <property type="match status" value="1"/>
</dbReference>
<evidence type="ECO:0000256" key="14">
    <source>
        <dbReference type="ARBA" id="ARBA00023157"/>
    </source>
</evidence>
<evidence type="ECO:0000256" key="9">
    <source>
        <dbReference type="ARBA" id="ARBA00022741"/>
    </source>
</evidence>
<evidence type="ECO:0000313" key="23">
    <source>
        <dbReference type="EMBL" id="KAK2633176.1"/>
    </source>
</evidence>
<dbReference type="GO" id="GO:0007166">
    <property type="term" value="P:cell surface receptor signaling pathway"/>
    <property type="evidence" value="ECO:0000318"/>
    <property type="project" value="GO_Central"/>
</dbReference>
<dbReference type="CDD" id="cd00054">
    <property type="entry name" value="EGF_CA"/>
    <property type="match status" value="1"/>
</dbReference>
<keyword evidence="25" id="KW-1185">Reference proteome</keyword>
<dbReference type="SUPFAM" id="SSF57184">
    <property type="entry name" value="Growth factor receptor domain"/>
    <property type="match status" value="1"/>
</dbReference>
<dbReference type="FunCoup" id="A0A058ZVC7">
    <property type="interactions" value="367"/>
</dbReference>
<keyword evidence="9" id="KW-0547">Nucleotide-binding</keyword>
<name>A0A058ZVC7_EUCGR</name>
<dbReference type="FunFam" id="3.30.200.20:FF:000043">
    <property type="entry name" value="Wall-associated receptor kinase 2"/>
    <property type="match status" value="1"/>
</dbReference>
<evidence type="ECO:0000256" key="18">
    <source>
        <dbReference type="PROSITE-ProRule" id="PRU00076"/>
    </source>
</evidence>
<evidence type="ECO:0000256" key="2">
    <source>
        <dbReference type="ARBA" id="ARBA00022527"/>
    </source>
</evidence>
<dbReference type="EMBL" id="MU848268">
    <property type="protein sequence ID" value="KAK2633176.1"/>
    <property type="molecule type" value="Genomic_DNA"/>
</dbReference>
<keyword evidence="2" id="KW-0723">Serine/threonine-protein kinase</keyword>
<dbReference type="GO" id="GO:0005524">
    <property type="term" value="F:ATP binding"/>
    <property type="evidence" value="ECO:0007669"/>
    <property type="project" value="UniProtKB-KW"/>
</dbReference>
<evidence type="ECO:0000256" key="16">
    <source>
        <dbReference type="ARBA" id="ARBA00047951"/>
    </source>
</evidence>
<dbReference type="InterPro" id="IPR045274">
    <property type="entry name" value="WAK-like"/>
</dbReference>
<feature type="region of interest" description="Disordered" evidence="19">
    <location>
        <begin position="682"/>
        <end position="705"/>
    </location>
</feature>
<dbReference type="SMART" id="SM00181">
    <property type="entry name" value="EGF"/>
    <property type="match status" value="2"/>
</dbReference>
<dbReference type="PROSITE" id="PS50026">
    <property type="entry name" value="EGF_3"/>
    <property type="match status" value="1"/>
</dbReference>
<evidence type="ECO:0000259" key="22">
    <source>
        <dbReference type="PROSITE" id="PS50026"/>
    </source>
</evidence>
<evidence type="ECO:0000256" key="20">
    <source>
        <dbReference type="SAM" id="Phobius"/>
    </source>
</evidence>